<dbReference type="PANTHER" id="PTHR11280">
    <property type="entry name" value="GLUCOSAMINE-6-PHOSPHATE ISOMERASE"/>
    <property type="match status" value="1"/>
</dbReference>
<dbReference type="CDD" id="cd01399">
    <property type="entry name" value="GlcN6P_deaminase"/>
    <property type="match status" value="1"/>
</dbReference>
<evidence type="ECO:0000259" key="1">
    <source>
        <dbReference type="Pfam" id="PF01182"/>
    </source>
</evidence>
<organism evidence="2 3">
    <name type="scientific">Ereboglobus luteus</name>
    <dbReference type="NCBI Taxonomy" id="1796921"/>
    <lineage>
        <taxon>Bacteria</taxon>
        <taxon>Pseudomonadati</taxon>
        <taxon>Verrucomicrobiota</taxon>
        <taxon>Opitutia</taxon>
        <taxon>Opitutales</taxon>
        <taxon>Opitutaceae</taxon>
        <taxon>Ereboglobus</taxon>
    </lineage>
</organism>
<dbReference type="GO" id="GO:0006043">
    <property type="term" value="P:glucosamine catabolic process"/>
    <property type="evidence" value="ECO:0007669"/>
    <property type="project" value="TreeGrafter"/>
</dbReference>
<evidence type="ECO:0000313" key="3">
    <source>
        <dbReference type="Proteomes" id="UP000244896"/>
    </source>
</evidence>
<dbReference type="Proteomes" id="UP000244896">
    <property type="component" value="Chromosome"/>
</dbReference>
<dbReference type="GO" id="GO:0005737">
    <property type="term" value="C:cytoplasm"/>
    <property type="evidence" value="ECO:0007669"/>
    <property type="project" value="TreeGrafter"/>
</dbReference>
<dbReference type="PANTHER" id="PTHR11280:SF6">
    <property type="entry name" value="GLUCOSAMINE-6-PHOSPHATE ISOMERASE NAGB"/>
    <property type="match status" value="1"/>
</dbReference>
<dbReference type="InterPro" id="IPR004547">
    <property type="entry name" value="Glucosamine6P_isomerase"/>
</dbReference>
<dbReference type="OrthoDB" id="9791139at2"/>
<dbReference type="Gene3D" id="3.40.50.1360">
    <property type="match status" value="1"/>
</dbReference>
<dbReference type="Pfam" id="PF01182">
    <property type="entry name" value="Glucosamine_iso"/>
    <property type="match status" value="1"/>
</dbReference>
<dbReference type="KEGG" id="elut:CKA38_11800"/>
<gene>
    <name evidence="2" type="ORF">CKA38_11800</name>
</gene>
<proteinExistence type="predicted"/>
<dbReference type="GO" id="GO:0019262">
    <property type="term" value="P:N-acetylneuraminate catabolic process"/>
    <property type="evidence" value="ECO:0007669"/>
    <property type="project" value="TreeGrafter"/>
</dbReference>
<evidence type="ECO:0000313" key="2">
    <source>
        <dbReference type="EMBL" id="AWI09840.1"/>
    </source>
</evidence>
<dbReference type="InterPro" id="IPR037171">
    <property type="entry name" value="NagB/RpiA_transferase-like"/>
</dbReference>
<dbReference type="GO" id="GO:0005975">
    <property type="term" value="P:carbohydrate metabolic process"/>
    <property type="evidence" value="ECO:0007669"/>
    <property type="project" value="InterPro"/>
</dbReference>
<dbReference type="EMBL" id="CP023004">
    <property type="protein sequence ID" value="AWI09840.1"/>
    <property type="molecule type" value="Genomic_DNA"/>
</dbReference>
<reference evidence="2 3" key="1">
    <citation type="journal article" date="2018" name="Syst. Appl. Microbiol.">
        <title>Ereboglobus luteus gen. nov. sp. nov. from cockroach guts, and new insights into the oxygen relationship of the genera Opitutus and Didymococcus (Verrucomicrobia: Opitutaceae).</title>
        <authorList>
            <person name="Tegtmeier D."/>
            <person name="Belitz A."/>
            <person name="Radek R."/>
            <person name="Heimerl T."/>
            <person name="Brune A."/>
        </authorList>
    </citation>
    <scope>NUCLEOTIDE SEQUENCE [LARGE SCALE GENOMIC DNA]</scope>
    <source>
        <strain evidence="2 3">Ho45</strain>
    </source>
</reference>
<protein>
    <recommendedName>
        <fullName evidence="1">Glucosamine/galactosamine-6-phosphate isomerase domain-containing protein</fullName>
    </recommendedName>
</protein>
<dbReference type="GO" id="GO:0004342">
    <property type="term" value="F:glucosamine-6-phosphate deaminase activity"/>
    <property type="evidence" value="ECO:0007669"/>
    <property type="project" value="InterPro"/>
</dbReference>
<dbReference type="GO" id="GO:0042802">
    <property type="term" value="F:identical protein binding"/>
    <property type="evidence" value="ECO:0007669"/>
    <property type="project" value="TreeGrafter"/>
</dbReference>
<dbReference type="RefSeq" id="WP_108825654.1">
    <property type="nucleotide sequence ID" value="NZ_CP023004.1"/>
</dbReference>
<name>A0A2U8E4U3_9BACT</name>
<feature type="domain" description="Glucosamine/galactosamine-6-phosphate isomerase" evidence="1">
    <location>
        <begin position="25"/>
        <end position="250"/>
    </location>
</feature>
<accession>A0A2U8E4U3</accession>
<dbReference type="InterPro" id="IPR006148">
    <property type="entry name" value="Glc/Gal-6P_isomerase"/>
</dbReference>
<dbReference type="SUPFAM" id="SSF100950">
    <property type="entry name" value="NagB/RpiA/CoA transferase-like"/>
    <property type="match status" value="1"/>
</dbReference>
<dbReference type="AlphaFoldDB" id="A0A2U8E4U3"/>
<dbReference type="GO" id="GO:0006046">
    <property type="term" value="P:N-acetylglucosamine catabolic process"/>
    <property type="evidence" value="ECO:0007669"/>
    <property type="project" value="TreeGrafter"/>
</dbReference>
<sequence>MKHNPDTARPAHYETFGRLAVEIHPDRAALGAAAGRAAAAALRAIIKEKGRARVIFGCAPSQNEFLAELIAASRHGHTAFDWSKITAFHMDEYAGLKASHPQSFRHYLHEHLLRHVKIGKFHPIKAEAADIEKTCANYTRLLAAQPIDFICMGIGENGHIAFNDPPVADFEDTALIKLVELDAACRRQQVNDGCFATIDDVPSHALSLTVPVFRHARQLSVHVPGPLKAKAVRAALRGSIGTACPASVLRLHPNAILYLDRGSAKLTRSA</sequence>
<keyword evidence="3" id="KW-1185">Reference proteome</keyword>